<dbReference type="AlphaFoldDB" id="A0AAD5LEI9"/>
<dbReference type="PROSITE" id="PS51352">
    <property type="entry name" value="THIOREDOXIN_2"/>
    <property type="match status" value="1"/>
</dbReference>
<dbReference type="InterPro" id="IPR013766">
    <property type="entry name" value="Thioredoxin_domain"/>
</dbReference>
<accession>A0AAD5LEI9</accession>
<dbReference type="Gene3D" id="3.40.30.10">
    <property type="entry name" value="Glutaredoxin"/>
    <property type="match status" value="1"/>
</dbReference>
<dbReference type="InterPro" id="IPR036249">
    <property type="entry name" value="Thioredoxin-like_sf"/>
</dbReference>
<keyword evidence="3 4" id="KW-0560">Oxidoreductase</keyword>
<gene>
    <name evidence="6" type="ORF">P43SY_000835</name>
</gene>
<dbReference type="Pfam" id="PF00255">
    <property type="entry name" value="GSHPx"/>
    <property type="match status" value="1"/>
</dbReference>
<evidence type="ECO:0000256" key="4">
    <source>
        <dbReference type="RuleBase" id="RU000499"/>
    </source>
</evidence>
<dbReference type="PANTHER" id="PTHR11592">
    <property type="entry name" value="GLUTATHIONE PEROXIDASE"/>
    <property type="match status" value="1"/>
</dbReference>
<organism evidence="6 7">
    <name type="scientific">Pythium insidiosum</name>
    <name type="common">Pythiosis disease agent</name>
    <dbReference type="NCBI Taxonomy" id="114742"/>
    <lineage>
        <taxon>Eukaryota</taxon>
        <taxon>Sar</taxon>
        <taxon>Stramenopiles</taxon>
        <taxon>Oomycota</taxon>
        <taxon>Peronosporomycetes</taxon>
        <taxon>Pythiales</taxon>
        <taxon>Pythiaceae</taxon>
        <taxon>Pythium</taxon>
    </lineage>
</organism>
<evidence type="ECO:0000256" key="1">
    <source>
        <dbReference type="ARBA" id="ARBA00006926"/>
    </source>
</evidence>
<dbReference type="PROSITE" id="PS00460">
    <property type="entry name" value="GLUTATHIONE_PEROXID_1"/>
    <property type="match status" value="1"/>
</dbReference>
<dbReference type="GO" id="GO:0006979">
    <property type="term" value="P:response to oxidative stress"/>
    <property type="evidence" value="ECO:0007669"/>
    <property type="project" value="InterPro"/>
</dbReference>
<comment type="caution">
    <text evidence="6">The sequence shown here is derived from an EMBL/GenBank/DDBJ whole genome shotgun (WGS) entry which is preliminary data.</text>
</comment>
<dbReference type="InterPro" id="IPR029760">
    <property type="entry name" value="GPX_CS"/>
</dbReference>
<dbReference type="EMBL" id="JAKCXM010000221">
    <property type="protein sequence ID" value="KAJ0398313.1"/>
    <property type="molecule type" value="Genomic_DNA"/>
</dbReference>
<dbReference type="InterPro" id="IPR029759">
    <property type="entry name" value="GPX_AS"/>
</dbReference>
<evidence type="ECO:0000259" key="5">
    <source>
        <dbReference type="PROSITE" id="PS51352"/>
    </source>
</evidence>
<name>A0AAD5LEI9_PYTIN</name>
<dbReference type="FunFam" id="3.40.30.10:FF:000010">
    <property type="entry name" value="Glutathione peroxidase"/>
    <property type="match status" value="1"/>
</dbReference>
<comment type="similarity">
    <text evidence="1 4">Belongs to the glutathione peroxidase family.</text>
</comment>
<keyword evidence="2 4" id="KW-0575">Peroxidase</keyword>
<dbReference type="SUPFAM" id="SSF52833">
    <property type="entry name" value="Thioredoxin-like"/>
    <property type="match status" value="1"/>
</dbReference>
<evidence type="ECO:0000256" key="2">
    <source>
        <dbReference type="ARBA" id="ARBA00022559"/>
    </source>
</evidence>
<dbReference type="PROSITE" id="PS51355">
    <property type="entry name" value="GLUTATHIONE_PEROXID_3"/>
    <property type="match status" value="1"/>
</dbReference>
<reference evidence="6" key="1">
    <citation type="submission" date="2021-12" db="EMBL/GenBank/DDBJ databases">
        <title>Prjna785345.</title>
        <authorList>
            <person name="Rujirawat T."/>
            <person name="Krajaejun T."/>
        </authorList>
    </citation>
    <scope>NUCLEOTIDE SEQUENCE</scope>
    <source>
        <strain evidence="6">Pi057C3</strain>
    </source>
</reference>
<dbReference type="CDD" id="cd00340">
    <property type="entry name" value="GSH_Peroxidase"/>
    <property type="match status" value="1"/>
</dbReference>
<keyword evidence="7" id="KW-1185">Reference proteome</keyword>
<feature type="domain" description="Thioredoxin" evidence="5">
    <location>
        <begin position="242"/>
        <end position="408"/>
    </location>
</feature>
<dbReference type="PRINTS" id="PR01011">
    <property type="entry name" value="GLUTPROXDASE"/>
</dbReference>
<evidence type="ECO:0000313" key="6">
    <source>
        <dbReference type="EMBL" id="KAJ0398313.1"/>
    </source>
</evidence>
<dbReference type="GO" id="GO:0004601">
    <property type="term" value="F:peroxidase activity"/>
    <property type="evidence" value="ECO:0007669"/>
    <property type="project" value="UniProtKB-KW"/>
</dbReference>
<dbReference type="PANTHER" id="PTHR11592:SF78">
    <property type="entry name" value="GLUTATHIONE PEROXIDASE"/>
    <property type="match status" value="1"/>
</dbReference>
<sequence length="412" mass="45668">MSDSPLQGRIFDRSRRFEQLSAEIREQVAALRLHLLLPETQAQALEPKKDKDGLTVEGSKLLAAVSKYLSESKAADMSTDAAKRLADGLVLSGFVSPRKETFALQGFDFDGELFTLVDPSFSSADSQSVWAFKEGAIQAGELKRKKTGMMAKFTGGTSSVYVVANDKKKTVAVFDSDVARHPIMVLDVSSGSVEFDAAIPHGVRLTGSMGSEVFGTPSKEKQDEWLNSFINAGATYREAFNLGAQDVKSFYELKDFDMQGNEVSMDKYRGKVVLVVNVSSKCGLTPTNYPELAALDEKYRDQGLAVLAFPCNQFASQEPGTHEEIMEFVKQYNCQFPFFEKHDVNGANARPVFTYLKAKLPGSFGNFVKWNFTKFLVDRNGQPFKRYAPKDLPFSFEEDIKTLLAQQATETS</sequence>
<evidence type="ECO:0000256" key="3">
    <source>
        <dbReference type="ARBA" id="ARBA00023002"/>
    </source>
</evidence>
<protein>
    <recommendedName>
        <fullName evidence="4">Glutathione peroxidase</fullName>
    </recommendedName>
</protein>
<evidence type="ECO:0000313" key="7">
    <source>
        <dbReference type="Proteomes" id="UP001209570"/>
    </source>
</evidence>
<dbReference type="Proteomes" id="UP001209570">
    <property type="component" value="Unassembled WGS sequence"/>
</dbReference>
<proteinExistence type="inferred from homology"/>
<dbReference type="InterPro" id="IPR000889">
    <property type="entry name" value="Glutathione_peroxidase"/>
</dbReference>
<dbReference type="PROSITE" id="PS00763">
    <property type="entry name" value="GLUTATHIONE_PEROXID_2"/>
    <property type="match status" value="1"/>
</dbReference>